<name>A0AA48KMR5_9ALTE</name>
<accession>A0AA48KMR5</accession>
<sequence length="96" mass="10922">MEEIQVTWKWTVKVWWSWFWRAMLWTFPTAFAVGFVIGMASAIMGLNTSEIGTYSQLLGGLIGLFFGIYALKVVLTKKFNGYRLALVKTESSEVDS</sequence>
<keyword evidence="1" id="KW-0812">Transmembrane</keyword>
<evidence type="ECO:0000313" key="2">
    <source>
        <dbReference type="EMBL" id="BDX04711.1"/>
    </source>
</evidence>
<reference evidence="2" key="1">
    <citation type="submission" date="2023-01" db="EMBL/GenBank/DDBJ databases">
        <title>Complete genome sequence of Planctobacterium marinum strain Dej080120_11.</title>
        <authorList>
            <person name="Ueki S."/>
            <person name="Maruyama F."/>
        </authorList>
    </citation>
    <scope>NUCLEOTIDE SEQUENCE</scope>
    <source>
        <strain evidence="2">Dej080120_11</strain>
    </source>
</reference>
<organism evidence="2 3">
    <name type="scientific">Planctobacterium marinum</name>
    <dbReference type="NCBI Taxonomy" id="1631968"/>
    <lineage>
        <taxon>Bacteria</taxon>
        <taxon>Pseudomonadati</taxon>
        <taxon>Pseudomonadota</taxon>
        <taxon>Gammaproteobacteria</taxon>
        <taxon>Alteromonadales</taxon>
        <taxon>Alteromonadaceae</taxon>
        <taxon>Planctobacterium</taxon>
    </lineage>
</organism>
<feature type="transmembrane region" description="Helical" evidence="1">
    <location>
        <begin position="57"/>
        <end position="75"/>
    </location>
</feature>
<evidence type="ECO:0000313" key="3">
    <source>
        <dbReference type="Proteomes" id="UP001333710"/>
    </source>
</evidence>
<dbReference type="AlphaFoldDB" id="A0AA48KMR5"/>
<dbReference type="Proteomes" id="UP001333710">
    <property type="component" value="Chromosome"/>
</dbReference>
<dbReference type="EMBL" id="AP027272">
    <property type="protein sequence ID" value="BDX04711.1"/>
    <property type="molecule type" value="Genomic_DNA"/>
</dbReference>
<keyword evidence="1" id="KW-1133">Transmembrane helix</keyword>
<proteinExistence type="predicted"/>
<dbReference type="RefSeq" id="WP_338290530.1">
    <property type="nucleotide sequence ID" value="NZ_AP027272.1"/>
</dbReference>
<keyword evidence="1" id="KW-0472">Membrane</keyword>
<keyword evidence="3" id="KW-1185">Reference proteome</keyword>
<protein>
    <submittedName>
        <fullName evidence="2">Uncharacterized protein</fullName>
    </submittedName>
</protein>
<gene>
    <name evidence="2" type="ORF">MACH26_02320</name>
</gene>
<feature type="transmembrane region" description="Helical" evidence="1">
    <location>
        <begin position="22"/>
        <end position="45"/>
    </location>
</feature>
<evidence type="ECO:0000256" key="1">
    <source>
        <dbReference type="SAM" id="Phobius"/>
    </source>
</evidence>
<dbReference type="KEGG" id="pmaw:MACH26_02320"/>